<keyword evidence="7" id="KW-0067">ATP-binding</keyword>
<evidence type="ECO:0000313" key="13">
    <source>
        <dbReference type="WBParaSite" id="PSU_v2.g11459.t1"/>
    </source>
</evidence>
<accession>A0A914XW49</accession>
<comment type="catalytic activity">
    <reaction evidence="10">
        <text>tRNA(Gly) + glycine + ATP = glycyl-tRNA(Gly) + AMP + diphosphate</text>
        <dbReference type="Rhea" id="RHEA:16013"/>
        <dbReference type="Rhea" id="RHEA-COMP:9664"/>
        <dbReference type="Rhea" id="RHEA-COMP:9683"/>
        <dbReference type="ChEBI" id="CHEBI:30616"/>
        <dbReference type="ChEBI" id="CHEBI:33019"/>
        <dbReference type="ChEBI" id="CHEBI:57305"/>
        <dbReference type="ChEBI" id="CHEBI:78442"/>
        <dbReference type="ChEBI" id="CHEBI:78522"/>
        <dbReference type="ChEBI" id="CHEBI:456215"/>
        <dbReference type="EC" id="6.1.1.14"/>
    </reaction>
</comment>
<dbReference type="GO" id="GO:0005829">
    <property type="term" value="C:cytosol"/>
    <property type="evidence" value="ECO:0007669"/>
    <property type="project" value="TreeGrafter"/>
</dbReference>
<comment type="similarity">
    <text evidence="2">Belongs to the class-II aminoacyl-tRNA synthetase family.</text>
</comment>
<dbReference type="Pfam" id="PF02092">
    <property type="entry name" value="tRNA_synt_2f"/>
    <property type="match status" value="1"/>
</dbReference>
<reference evidence="13" key="1">
    <citation type="submission" date="2022-11" db="UniProtKB">
        <authorList>
            <consortium name="WormBaseParasite"/>
        </authorList>
    </citation>
    <scope>IDENTIFICATION</scope>
</reference>
<evidence type="ECO:0000256" key="4">
    <source>
        <dbReference type="ARBA" id="ARBA00022490"/>
    </source>
</evidence>
<evidence type="ECO:0000256" key="2">
    <source>
        <dbReference type="ARBA" id="ARBA00008226"/>
    </source>
</evidence>
<evidence type="ECO:0000256" key="6">
    <source>
        <dbReference type="ARBA" id="ARBA00022741"/>
    </source>
</evidence>
<evidence type="ECO:0000256" key="9">
    <source>
        <dbReference type="ARBA" id="ARBA00023146"/>
    </source>
</evidence>
<feature type="domain" description="DALR anticodon binding" evidence="11">
    <location>
        <begin position="375"/>
        <end position="472"/>
    </location>
</feature>
<organism evidence="12 13">
    <name type="scientific">Panagrolaimus superbus</name>
    <dbReference type="NCBI Taxonomy" id="310955"/>
    <lineage>
        <taxon>Eukaryota</taxon>
        <taxon>Metazoa</taxon>
        <taxon>Ecdysozoa</taxon>
        <taxon>Nematoda</taxon>
        <taxon>Chromadorea</taxon>
        <taxon>Rhabditida</taxon>
        <taxon>Tylenchina</taxon>
        <taxon>Panagrolaimomorpha</taxon>
        <taxon>Panagrolaimoidea</taxon>
        <taxon>Panagrolaimidae</taxon>
        <taxon>Panagrolaimus</taxon>
    </lineage>
</organism>
<dbReference type="InterPro" id="IPR006194">
    <property type="entry name" value="Gly-tRNA-synth_heterodimer"/>
</dbReference>
<keyword evidence="6" id="KW-0547">Nucleotide-binding</keyword>
<dbReference type="GO" id="GO:0004820">
    <property type="term" value="F:glycine-tRNA ligase activity"/>
    <property type="evidence" value="ECO:0007669"/>
    <property type="project" value="UniProtKB-EC"/>
</dbReference>
<proteinExistence type="inferred from homology"/>
<dbReference type="GO" id="GO:0005524">
    <property type="term" value="F:ATP binding"/>
    <property type="evidence" value="ECO:0007669"/>
    <property type="project" value="UniProtKB-KW"/>
</dbReference>
<dbReference type="InterPro" id="IPR008909">
    <property type="entry name" value="DALR_anticod-bd"/>
</dbReference>
<evidence type="ECO:0000259" key="11">
    <source>
        <dbReference type="Pfam" id="PF05746"/>
    </source>
</evidence>
<dbReference type="PANTHER" id="PTHR30075:SF2">
    <property type="entry name" value="GLYCINE--TRNA LIGASE, CHLOROPLASTIC_MITOCHONDRIAL 2"/>
    <property type="match status" value="1"/>
</dbReference>
<dbReference type="PROSITE" id="PS50861">
    <property type="entry name" value="AA_TRNA_LIGASE_II_GLYAB"/>
    <property type="match status" value="1"/>
</dbReference>
<dbReference type="InterPro" id="IPR015944">
    <property type="entry name" value="Gly-tRNA-synth_bsu"/>
</dbReference>
<keyword evidence="12" id="KW-1185">Reference proteome</keyword>
<dbReference type="WBParaSite" id="PSU_v2.g11459.t1">
    <property type="protein sequence ID" value="PSU_v2.g11459.t1"/>
    <property type="gene ID" value="PSU_v2.g11459"/>
</dbReference>
<name>A0A914XW49_9BILA</name>
<dbReference type="GO" id="GO:0004814">
    <property type="term" value="F:arginine-tRNA ligase activity"/>
    <property type="evidence" value="ECO:0007669"/>
    <property type="project" value="InterPro"/>
</dbReference>
<dbReference type="Proteomes" id="UP000887577">
    <property type="component" value="Unplaced"/>
</dbReference>
<dbReference type="GO" id="GO:0006426">
    <property type="term" value="P:glycyl-tRNA aminoacylation"/>
    <property type="evidence" value="ECO:0007669"/>
    <property type="project" value="InterPro"/>
</dbReference>
<dbReference type="SUPFAM" id="SSF109604">
    <property type="entry name" value="HD-domain/PDEase-like"/>
    <property type="match status" value="1"/>
</dbReference>
<evidence type="ECO:0000256" key="7">
    <source>
        <dbReference type="ARBA" id="ARBA00022840"/>
    </source>
</evidence>
<comment type="subcellular location">
    <subcellularLocation>
        <location evidence="1">Cytoplasm</location>
    </subcellularLocation>
</comment>
<keyword evidence="5" id="KW-0436">Ligase</keyword>
<dbReference type="Pfam" id="PF05746">
    <property type="entry name" value="DALR_1"/>
    <property type="match status" value="1"/>
</dbReference>
<keyword evidence="8" id="KW-0648">Protein biosynthesis</keyword>
<evidence type="ECO:0000256" key="3">
    <source>
        <dbReference type="ARBA" id="ARBA00012829"/>
    </source>
</evidence>
<dbReference type="PANTHER" id="PTHR30075">
    <property type="entry name" value="GLYCYL-TRNA SYNTHETASE"/>
    <property type="match status" value="1"/>
</dbReference>
<evidence type="ECO:0000256" key="10">
    <source>
        <dbReference type="ARBA" id="ARBA00047937"/>
    </source>
</evidence>
<dbReference type="NCBIfam" id="TIGR00211">
    <property type="entry name" value="glyS"/>
    <property type="match status" value="1"/>
</dbReference>
<protein>
    <recommendedName>
        <fullName evidence="3">glycine--tRNA ligase</fullName>
        <ecNumber evidence="3">6.1.1.14</ecNumber>
    </recommendedName>
</protein>
<evidence type="ECO:0000313" key="12">
    <source>
        <dbReference type="Proteomes" id="UP000887577"/>
    </source>
</evidence>
<dbReference type="EC" id="6.1.1.14" evidence="3"/>
<keyword evidence="9" id="KW-0030">Aminoacyl-tRNA synthetase</keyword>
<evidence type="ECO:0000256" key="5">
    <source>
        <dbReference type="ARBA" id="ARBA00022598"/>
    </source>
</evidence>
<keyword evidence="4" id="KW-0963">Cytoplasm</keyword>
<dbReference type="AlphaFoldDB" id="A0A914XW49"/>
<evidence type="ECO:0000256" key="1">
    <source>
        <dbReference type="ARBA" id="ARBA00004496"/>
    </source>
</evidence>
<dbReference type="GO" id="GO:0006420">
    <property type="term" value="P:arginyl-tRNA aminoacylation"/>
    <property type="evidence" value="ECO:0007669"/>
    <property type="project" value="InterPro"/>
</dbReference>
<sequence>MAAVSRPCEGRKHRSTAAEYGCDFSGETADPETDALGASDVHFVRPVHTVTLLLGDKVIPATILGIQSDRVIRGHRFMGEPEFTIDNADQYPEILRERGKVIADYEERKAKIKADAEEAARKIGGNADLSESLLEEVASLVEWPVVLTAKFEEKFLAVPAEALALAGWIAEQIGADVNHATRAGLLSKCDLMTNMVFEFTDTQGVMGMHYARHDGEAEDVAVALNEQYQPRFAGDDLPSNPVACALAIADKMDTLAGIFGIGQHPKGDKDPFALRRAALGVLRIIVEKNLNLDLQTLTEEAVRLYGDKLTNANVVDDVIDFMLGRFRAWYQDEGYTVDTIQAVLARRPTRPADFDARMKAVSHFRTLDAAAALAAANKRVSNILAKSDEVLSDRVNASTLKEPEEIKLAMQVVVLRDKLEPYFTEGRYQDALVELAELREPVDAFFDKVMVMVDDKELRINRLTMLEKLRELFLRVADISLLQ</sequence>
<evidence type="ECO:0000256" key="8">
    <source>
        <dbReference type="ARBA" id="ARBA00022917"/>
    </source>
</evidence>